<reference evidence="2" key="1">
    <citation type="journal article" date="2019" name="Sci. Rep.">
        <title>Draft genome of Tanacetum cinerariifolium, the natural source of mosquito coil.</title>
        <authorList>
            <person name="Yamashiro T."/>
            <person name="Shiraishi A."/>
            <person name="Satake H."/>
            <person name="Nakayama K."/>
        </authorList>
    </citation>
    <scope>NUCLEOTIDE SEQUENCE</scope>
</reference>
<dbReference type="EMBL" id="BKCJ010172545">
    <property type="protein sequence ID" value="GEY36567.1"/>
    <property type="molecule type" value="Genomic_DNA"/>
</dbReference>
<protein>
    <recommendedName>
        <fullName evidence="3">Retrovirus-related Pol polyprotein from transposon TNT 1-94</fullName>
    </recommendedName>
</protein>
<feature type="region of interest" description="Disordered" evidence="1">
    <location>
        <begin position="452"/>
        <end position="486"/>
    </location>
</feature>
<gene>
    <name evidence="2" type="ORF">Tci_408541</name>
</gene>
<organism evidence="2">
    <name type="scientific">Tanacetum cinerariifolium</name>
    <name type="common">Dalmatian daisy</name>
    <name type="synonym">Chrysanthemum cinerariifolium</name>
    <dbReference type="NCBI Taxonomy" id="118510"/>
    <lineage>
        <taxon>Eukaryota</taxon>
        <taxon>Viridiplantae</taxon>
        <taxon>Streptophyta</taxon>
        <taxon>Embryophyta</taxon>
        <taxon>Tracheophyta</taxon>
        <taxon>Spermatophyta</taxon>
        <taxon>Magnoliopsida</taxon>
        <taxon>eudicotyledons</taxon>
        <taxon>Gunneridae</taxon>
        <taxon>Pentapetalae</taxon>
        <taxon>asterids</taxon>
        <taxon>campanulids</taxon>
        <taxon>Asterales</taxon>
        <taxon>Asteraceae</taxon>
        <taxon>Asteroideae</taxon>
        <taxon>Anthemideae</taxon>
        <taxon>Anthemidinae</taxon>
        <taxon>Tanacetum</taxon>
    </lineage>
</organism>
<evidence type="ECO:0000256" key="1">
    <source>
        <dbReference type="SAM" id="MobiDB-lite"/>
    </source>
</evidence>
<sequence>MAAGQRKPEVQRITDERKAAESTWDDLILYHEGPSDVKKSRVIDLTPCYNTFKFKEGETLTQTFTKYKDLMNELVNDGINLSKLEINTSFINGLPKKWLSFYQSLRNTNHVKYSELTSLFGKLKYEENLIDSIYETQKEKSLVSRMPLSTSFFSTSIVQDFQDSLDDEEDTRSSHDSSASPFKSTMVKNKGLIAEAYEWDEDEVLFDNNEMFKVKVLIALAEDNDAVSKEGVKRPWLSKAEGFTLPNHDTGRILPPESPRNTIDPLGNKSSLVLKVNSALAGKLKSVKIEDDPSLGLCGSYDHDTNVHTRFISLEREIHIRNPQHAFKRYEACGISTHTTTDHYDIEWFKRGKALQAKKAEALKSTRAELSDANRPVTPRSINYEKYTLFIVDEYSRYTCVYFLKKKSYAPKIIMSFIKRIENQYDIKVKQLKTDKDPYDKPDLVVIEIEAPSNQNDQSDQNDHPAQENDIPNDNPPEHSNHNNDSPIIENIINAEAFQDSKPTSSLVEDASAQNTIPILNIPLVCA</sequence>
<evidence type="ECO:0000313" key="2">
    <source>
        <dbReference type="EMBL" id="GEY36567.1"/>
    </source>
</evidence>
<comment type="caution">
    <text evidence="2">The sequence shown here is derived from an EMBL/GenBank/DDBJ whole genome shotgun (WGS) entry which is preliminary data.</text>
</comment>
<name>A0A699HIL7_TANCI</name>
<dbReference type="InterPro" id="IPR012337">
    <property type="entry name" value="RNaseH-like_sf"/>
</dbReference>
<accession>A0A699HIL7</accession>
<dbReference type="AlphaFoldDB" id="A0A699HIL7"/>
<dbReference type="InterPro" id="IPR039537">
    <property type="entry name" value="Retrotran_Ty1/copia-like"/>
</dbReference>
<dbReference type="PANTHER" id="PTHR42648">
    <property type="entry name" value="TRANSPOSASE, PUTATIVE-RELATED"/>
    <property type="match status" value="1"/>
</dbReference>
<proteinExistence type="predicted"/>
<dbReference type="SUPFAM" id="SSF53098">
    <property type="entry name" value="Ribonuclease H-like"/>
    <property type="match status" value="1"/>
</dbReference>
<dbReference type="PANTHER" id="PTHR42648:SF32">
    <property type="entry name" value="RIBONUCLEASE H-LIKE DOMAIN, GAG-PRE-INTEGRASE DOMAIN PROTEIN-RELATED"/>
    <property type="match status" value="1"/>
</dbReference>
<dbReference type="Pfam" id="PF14223">
    <property type="entry name" value="Retrotran_gag_2"/>
    <property type="match status" value="1"/>
</dbReference>
<evidence type="ECO:0008006" key="3">
    <source>
        <dbReference type="Google" id="ProtNLM"/>
    </source>
</evidence>